<reference evidence="12 13" key="1">
    <citation type="submission" date="2016-08" db="EMBL/GenBank/DDBJ databases">
        <authorList>
            <person name="Seilhamer J.J."/>
        </authorList>
    </citation>
    <scope>NUCLEOTIDE SEQUENCE [LARGE SCALE GENOMIC DNA]</scope>
    <source>
        <strain evidence="12 13">PH27A</strain>
    </source>
</reference>
<evidence type="ECO:0000256" key="3">
    <source>
        <dbReference type="ARBA" id="ARBA00022723"/>
    </source>
</evidence>
<proteinExistence type="inferred from homology"/>
<dbReference type="InterPro" id="IPR013497">
    <property type="entry name" value="Topo_IA_cen"/>
</dbReference>
<dbReference type="PROSITE" id="PS52039">
    <property type="entry name" value="TOPO_IA_2"/>
    <property type="match status" value="1"/>
</dbReference>
<dbReference type="SMART" id="SM00493">
    <property type="entry name" value="TOPRIM"/>
    <property type="match status" value="1"/>
</dbReference>
<keyword evidence="5 8" id="KW-0799">Topoisomerase</keyword>
<dbReference type="InterPro" id="IPR013824">
    <property type="entry name" value="Topo_IA_cen_sub1"/>
</dbReference>
<dbReference type="InterPro" id="IPR013825">
    <property type="entry name" value="Topo_IA_cen_sub2"/>
</dbReference>
<dbReference type="EMBL" id="MDTQ01000001">
    <property type="protein sequence ID" value="ODC03525.1"/>
    <property type="molecule type" value="Genomic_DNA"/>
</dbReference>
<dbReference type="InterPro" id="IPR005738">
    <property type="entry name" value="TopoIII"/>
</dbReference>
<evidence type="ECO:0000256" key="9">
    <source>
        <dbReference type="SAM" id="MobiDB-lite"/>
    </source>
</evidence>
<comment type="caution">
    <text evidence="8">Lacks conserved residue(s) required for the propagation of feature annotation.</text>
</comment>
<dbReference type="Proteomes" id="UP000094291">
    <property type="component" value="Unassembled WGS sequence"/>
</dbReference>
<dbReference type="CDD" id="cd03362">
    <property type="entry name" value="TOPRIM_TopoIA_TopoIII"/>
    <property type="match status" value="1"/>
</dbReference>
<evidence type="ECO:0000313" key="13">
    <source>
        <dbReference type="Proteomes" id="UP000094291"/>
    </source>
</evidence>
<dbReference type="PRINTS" id="PR00417">
    <property type="entry name" value="PRTPISMRASEI"/>
</dbReference>
<evidence type="ECO:0000256" key="4">
    <source>
        <dbReference type="ARBA" id="ARBA00022842"/>
    </source>
</evidence>
<keyword evidence="4 8" id="KW-0460">Magnesium</keyword>
<dbReference type="PANTHER" id="PTHR11390">
    <property type="entry name" value="PROKARYOTIC DNA TOPOISOMERASE"/>
    <property type="match status" value="1"/>
</dbReference>
<dbReference type="InterPro" id="IPR000380">
    <property type="entry name" value="Topo_IA"/>
</dbReference>
<dbReference type="InterPro" id="IPR003602">
    <property type="entry name" value="Topo_IA_DNA-bd_dom"/>
</dbReference>
<feature type="site" description="Interaction with DNA" evidence="8">
    <location>
        <position position="61"/>
    </location>
</feature>
<dbReference type="InterPro" id="IPR006171">
    <property type="entry name" value="TOPRIM_dom"/>
</dbReference>
<dbReference type="SUPFAM" id="SSF56712">
    <property type="entry name" value="Prokaryotic type I DNA topoisomerase"/>
    <property type="match status" value="1"/>
</dbReference>
<dbReference type="InterPro" id="IPR023406">
    <property type="entry name" value="Topo_IA_AS"/>
</dbReference>
<evidence type="ECO:0000256" key="6">
    <source>
        <dbReference type="ARBA" id="ARBA00023125"/>
    </source>
</evidence>
<dbReference type="STRING" id="197479.BFW38_08150"/>
<feature type="site" description="Interaction with DNA" evidence="8">
    <location>
        <position position="170"/>
    </location>
</feature>
<dbReference type="NCBIfam" id="NF005829">
    <property type="entry name" value="PRK07726.1"/>
    <property type="match status" value="1"/>
</dbReference>
<keyword evidence="3 8" id="KW-0479">Metal-binding</keyword>
<feature type="binding site" evidence="8">
    <location>
        <position position="103"/>
    </location>
    <ligand>
        <name>Mg(2+)</name>
        <dbReference type="ChEBI" id="CHEBI:18420"/>
        <label>1</label>
        <note>catalytic</note>
    </ligand>
</feature>
<evidence type="ECO:0000256" key="2">
    <source>
        <dbReference type="ARBA" id="ARBA00009446"/>
    </source>
</evidence>
<dbReference type="InterPro" id="IPR034144">
    <property type="entry name" value="TOPRIM_TopoIII"/>
</dbReference>
<dbReference type="Pfam" id="PF01751">
    <property type="entry name" value="Toprim"/>
    <property type="match status" value="1"/>
</dbReference>
<dbReference type="SMART" id="SM00436">
    <property type="entry name" value="TOP1Bc"/>
    <property type="match status" value="1"/>
</dbReference>
<dbReference type="FunFam" id="3.40.50.140:FF:000004">
    <property type="entry name" value="DNA topoisomerase 3"/>
    <property type="match status" value="1"/>
</dbReference>
<dbReference type="CDD" id="cd00186">
    <property type="entry name" value="TOP1Ac"/>
    <property type="match status" value="1"/>
</dbReference>
<dbReference type="GO" id="GO:0006281">
    <property type="term" value="P:DNA repair"/>
    <property type="evidence" value="ECO:0007669"/>
    <property type="project" value="TreeGrafter"/>
</dbReference>
<dbReference type="InterPro" id="IPR003601">
    <property type="entry name" value="Topo_IA_2"/>
</dbReference>
<evidence type="ECO:0000256" key="1">
    <source>
        <dbReference type="ARBA" id="ARBA00000213"/>
    </source>
</evidence>
<keyword evidence="7 8" id="KW-0413">Isomerase</keyword>
<feature type="site" description="Interaction with DNA" evidence="8">
    <location>
        <position position="330"/>
    </location>
</feature>
<dbReference type="Pfam" id="PF01131">
    <property type="entry name" value="Topoisom_bac"/>
    <property type="match status" value="1"/>
</dbReference>
<dbReference type="InterPro" id="IPR013826">
    <property type="entry name" value="Topo_IA_cen_sub3"/>
</dbReference>
<comment type="function">
    <text evidence="8">Releases the supercoiling and torsional tension of DNA, which is introduced during the DNA replication and transcription, by transiently cleaving and rejoining one strand of the DNA duplex. Introduces a single-strand break via transesterification at a target site in duplex DNA. The scissile phosphodiester is attacked by the catalytic tyrosine of the enzyme, resulting in the formation of a DNA-(5'-phosphotyrosyl)-enzyme intermediate and the expulsion of a 3'-OH DNA strand. The free DNA strand then undergoes passage around the unbroken strand, thus removing DNA supercoils. Finally, in the religation step, the DNA 3'-OH attacks the covalent intermediate to expel the active-site tyrosine and restore the DNA phosphodiester backbone.</text>
</comment>
<feature type="active site" description="O-(5'-phospho-DNA)-tyrosine intermediate" evidence="8">
    <location>
        <position position="328"/>
    </location>
</feature>
<protein>
    <recommendedName>
        <fullName evidence="8">DNA topoisomerase 3</fullName>
        <ecNumber evidence="8">5.6.2.1</ecNumber>
    </recommendedName>
    <alternativeName>
        <fullName evidence="8">DNA topoisomerase III</fullName>
    </alternativeName>
</protein>
<dbReference type="PANTHER" id="PTHR11390:SF21">
    <property type="entry name" value="DNA TOPOISOMERASE 3-ALPHA"/>
    <property type="match status" value="1"/>
</dbReference>
<comment type="similarity">
    <text evidence="2 8">Belongs to the type IA topoisomerase family.</text>
</comment>
<feature type="region of interest" description="Disordered" evidence="9">
    <location>
        <begin position="450"/>
        <end position="481"/>
    </location>
</feature>
<dbReference type="GO" id="GO:0006265">
    <property type="term" value="P:DNA topological change"/>
    <property type="evidence" value="ECO:0007669"/>
    <property type="project" value="UniProtKB-UniRule"/>
</dbReference>
<dbReference type="GO" id="GO:0003677">
    <property type="term" value="F:DNA binding"/>
    <property type="evidence" value="ECO:0007669"/>
    <property type="project" value="UniProtKB-KW"/>
</dbReference>
<evidence type="ECO:0000313" key="12">
    <source>
        <dbReference type="EMBL" id="ODC03525.1"/>
    </source>
</evidence>
<feature type="compositionally biased region" description="Low complexity" evidence="9">
    <location>
        <begin position="645"/>
        <end position="661"/>
    </location>
</feature>
<evidence type="ECO:0000256" key="8">
    <source>
        <dbReference type="HAMAP-Rule" id="MF_00953"/>
    </source>
</evidence>
<feature type="region of interest" description="Interaction with DNA" evidence="8">
    <location>
        <begin position="194"/>
        <end position="199"/>
    </location>
</feature>
<dbReference type="NCBIfam" id="TIGR01056">
    <property type="entry name" value="topB"/>
    <property type="match status" value="1"/>
</dbReference>
<dbReference type="GO" id="GO:0006310">
    <property type="term" value="P:DNA recombination"/>
    <property type="evidence" value="ECO:0007669"/>
    <property type="project" value="TreeGrafter"/>
</dbReference>
<gene>
    <name evidence="8" type="primary">topB</name>
    <name evidence="12" type="ORF">BFW38_08150</name>
</gene>
<evidence type="ECO:0000256" key="5">
    <source>
        <dbReference type="ARBA" id="ARBA00023029"/>
    </source>
</evidence>
<evidence type="ECO:0000259" key="10">
    <source>
        <dbReference type="PROSITE" id="PS50880"/>
    </source>
</evidence>
<feature type="binding site" evidence="8">
    <location>
        <position position="7"/>
    </location>
    <ligand>
        <name>Mg(2+)</name>
        <dbReference type="ChEBI" id="CHEBI:18420"/>
        <label>1</label>
        <note>catalytic</note>
    </ligand>
</feature>
<feature type="region of interest" description="Disordered" evidence="9">
    <location>
        <begin position="620"/>
        <end position="670"/>
    </location>
</feature>
<feature type="binding site" evidence="8">
    <location>
        <position position="103"/>
    </location>
    <ligand>
        <name>Mg(2+)</name>
        <dbReference type="ChEBI" id="CHEBI:18420"/>
        <label>2</label>
    </ligand>
</feature>
<dbReference type="Gene3D" id="3.40.50.140">
    <property type="match status" value="1"/>
</dbReference>
<sequence>MKLYIAEKPSLARAIAAVLPGPQKKADGMIQCGGDQVVSWCIGHLLEQAEPDAYGDQYKKWRLDTLPIVPEQWQLKPRASARGQLAILRKLVKQADDIVHAGDPDREGQLLVDEVIDYLKVPKAKRARIQRCLISDLNPAAIRKALNKMRPNTEFIPLSVSALARSRADWLFGMNMTRALTLKGQQMGYQGVLSVGRVQTPILGLVVQRDHDIEAFQSKPYYEVDAHLLTAAQARFKARWQPSEACAPWQDEEGRVLHRPLAENVAQRITGQNATVTQATRKPGQQPPPLPYNLSSLQIDAAKRYGLSAQAVLDAAQTLYERHQLITYPRSDCRYLPREHWSEAGGISQAIQTHEPELASAVQGADLSLKGRAWNDKQVQAHHAIIPTARAARVTLNRVEQQVYALIARQYLMQFYPPFSYTDTQLTLDIAGGTFVARARETRDLGWKQLISSSTKGERNEQDDASEADTNASLPPLNPGDTLWCERGEVLDKATQPPKAFTDATLLAAMTGIARFVQDQALRKILRDTDGLGTEATRAGILELLFTRGFLSRQGKLIHATPAGKALIAALPEALARPDMTAHWESHLDAMSRREYGYQAFMTQLSTALPDLIAQLNPAPLQGIPSASKGKGKRGSKKTRRPTKPRQSTGSQNSRSQQATRAQRRRPEAN</sequence>
<dbReference type="HAMAP" id="MF_00953">
    <property type="entry name" value="Topoisom_3_prok"/>
    <property type="match status" value="1"/>
</dbReference>
<dbReference type="RefSeq" id="WP_068997941.1">
    <property type="nucleotide sequence ID" value="NZ_MDTQ01000001.1"/>
</dbReference>
<dbReference type="OrthoDB" id="9803554at2"/>
<dbReference type="InterPro" id="IPR023405">
    <property type="entry name" value="Topo_IA_core_domain"/>
</dbReference>
<dbReference type="Gene3D" id="1.10.460.10">
    <property type="entry name" value="Topoisomerase I, domain 2"/>
    <property type="match status" value="1"/>
</dbReference>
<keyword evidence="6 8" id="KW-0238">DNA-binding</keyword>
<comment type="catalytic activity">
    <reaction evidence="1 8">
        <text>ATP-independent breakage of single-stranded DNA, followed by passage and rejoining.</text>
        <dbReference type="EC" id="5.6.2.1"/>
    </reaction>
</comment>
<feature type="site" description="Interaction with DNA" evidence="8">
    <location>
        <position position="178"/>
    </location>
</feature>
<feature type="domain" description="Topo IA-type catalytic" evidence="11">
    <location>
        <begin position="155"/>
        <end position="613"/>
    </location>
</feature>
<dbReference type="SMART" id="SM00437">
    <property type="entry name" value="TOP1Ac"/>
    <property type="match status" value="1"/>
</dbReference>
<feature type="domain" description="Toprim" evidence="10">
    <location>
        <begin position="1"/>
        <end position="134"/>
    </location>
</feature>
<feature type="binding site" evidence="8">
    <location>
        <position position="105"/>
    </location>
    <ligand>
        <name>Mg(2+)</name>
        <dbReference type="ChEBI" id="CHEBI:18420"/>
        <label>2</label>
    </ligand>
</feature>
<dbReference type="EC" id="5.6.2.1" evidence="8"/>
<evidence type="ECO:0000259" key="11">
    <source>
        <dbReference type="PROSITE" id="PS52039"/>
    </source>
</evidence>
<feature type="compositionally biased region" description="Basic residues" evidence="9">
    <location>
        <begin position="630"/>
        <end position="644"/>
    </location>
</feature>
<dbReference type="PROSITE" id="PS00396">
    <property type="entry name" value="TOPO_IA_1"/>
    <property type="match status" value="1"/>
</dbReference>
<evidence type="ECO:0000256" key="7">
    <source>
        <dbReference type="ARBA" id="ARBA00023235"/>
    </source>
</evidence>
<comment type="caution">
    <text evidence="12">The sequence shown here is derived from an EMBL/GenBank/DDBJ whole genome shotgun (WGS) entry which is preliminary data.</text>
</comment>
<dbReference type="GO" id="GO:0000287">
    <property type="term" value="F:magnesium ion binding"/>
    <property type="evidence" value="ECO:0007669"/>
    <property type="project" value="UniProtKB-UniRule"/>
</dbReference>
<name>A0A1E2VA45_9GAMM</name>
<comment type="cofactor">
    <cofactor evidence="8">
        <name>Mg(2+)</name>
        <dbReference type="ChEBI" id="CHEBI:18420"/>
    </cofactor>
    <text evidence="8">Binds two Mg(2+) per subunit.</text>
</comment>
<dbReference type="AlphaFoldDB" id="A0A1E2VA45"/>
<organism evidence="12 13">
    <name type="scientific">Terasakiispira papahanaumokuakeensis</name>
    <dbReference type="NCBI Taxonomy" id="197479"/>
    <lineage>
        <taxon>Bacteria</taxon>
        <taxon>Pseudomonadati</taxon>
        <taxon>Pseudomonadota</taxon>
        <taxon>Gammaproteobacteria</taxon>
        <taxon>Oceanospirillales</taxon>
        <taxon>Terasakiispira</taxon>
    </lineage>
</organism>
<dbReference type="PROSITE" id="PS50880">
    <property type="entry name" value="TOPRIM"/>
    <property type="match status" value="1"/>
</dbReference>
<dbReference type="Gene3D" id="2.70.20.10">
    <property type="entry name" value="Topoisomerase I, domain 3"/>
    <property type="match status" value="1"/>
</dbReference>
<dbReference type="GO" id="GO:0003917">
    <property type="term" value="F:DNA topoisomerase type I (single strand cut, ATP-independent) activity"/>
    <property type="evidence" value="ECO:0007669"/>
    <property type="project" value="UniProtKB-UniRule"/>
</dbReference>
<accession>A0A1E2VA45</accession>
<dbReference type="FunFam" id="1.10.290.10:FF:000004">
    <property type="entry name" value="DNA topoisomerase 3"/>
    <property type="match status" value="1"/>
</dbReference>
<keyword evidence="13" id="KW-1185">Reference proteome</keyword>
<dbReference type="Gene3D" id="1.10.290.10">
    <property type="entry name" value="Topoisomerase I, domain 4"/>
    <property type="match status" value="1"/>
</dbReference>
<dbReference type="GO" id="GO:0043597">
    <property type="term" value="C:cytoplasmic replication fork"/>
    <property type="evidence" value="ECO:0007669"/>
    <property type="project" value="TreeGrafter"/>
</dbReference>